<dbReference type="NCBIfam" id="TIGR02191">
    <property type="entry name" value="RNaseIII"/>
    <property type="match status" value="1"/>
</dbReference>
<feature type="binding site" evidence="9">
    <location>
        <position position="116"/>
    </location>
    <ligand>
        <name>Mg(2+)</name>
        <dbReference type="ChEBI" id="CHEBI:18420"/>
    </ligand>
</feature>
<keyword evidence="6 9" id="KW-0255">Endonuclease</keyword>
<proteinExistence type="inferred from homology"/>
<dbReference type="Proteomes" id="UP000231382">
    <property type="component" value="Unassembled WGS sequence"/>
</dbReference>
<keyword evidence="8 9" id="KW-0694">RNA-binding</keyword>
<keyword evidence="9" id="KW-0699">rRNA-binding</keyword>
<feature type="binding site" evidence="9">
    <location>
        <position position="119"/>
    </location>
    <ligand>
        <name>Mg(2+)</name>
        <dbReference type="ChEBI" id="CHEBI:18420"/>
    </ligand>
</feature>
<keyword evidence="3 9" id="KW-0698">rRNA processing</keyword>
<dbReference type="SMART" id="SM00535">
    <property type="entry name" value="RIBOc"/>
    <property type="match status" value="1"/>
</dbReference>
<keyword evidence="4 9" id="KW-0507">mRNA processing</keyword>
<dbReference type="PROSITE" id="PS50137">
    <property type="entry name" value="DS_RBD"/>
    <property type="match status" value="1"/>
</dbReference>
<dbReference type="SUPFAM" id="SSF54768">
    <property type="entry name" value="dsRNA-binding domain-like"/>
    <property type="match status" value="1"/>
</dbReference>
<dbReference type="GO" id="GO:0003725">
    <property type="term" value="F:double-stranded RNA binding"/>
    <property type="evidence" value="ECO:0007669"/>
    <property type="project" value="TreeGrafter"/>
</dbReference>
<evidence type="ECO:0000256" key="8">
    <source>
        <dbReference type="ARBA" id="ARBA00022884"/>
    </source>
</evidence>
<dbReference type="Gene3D" id="1.10.1520.10">
    <property type="entry name" value="Ribonuclease III domain"/>
    <property type="match status" value="1"/>
</dbReference>
<dbReference type="GO" id="GO:0019843">
    <property type="term" value="F:rRNA binding"/>
    <property type="evidence" value="ECO:0007669"/>
    <property type="project" value="UniProtKB-KW"/>
</dbReference>
<keyword evidence="9" id="KW-0819">tRNA processing</keyword>
<evidence type="ECO:0000259" key="10">
    <source>
        <dbReference type="PROSITE" id="PS50137"/>
    </source>
</evidence>
<dbReference type="PROSITE" id="PS50142">
    <property type="entry name" value="RNASE_3_2"/>
    <property type="match status" value="1"/>
</dbReference>
<evidence type="ECO:0000256" key="2">
    <source>
        <dbReference type="ARBA" id="ARBA00010183"/>
    </source>
</evidence>
<keyword evidence="7 9" id="KW-0378">Hydrolase</keyword>
<evidence type="ECO:0000256" key="3">
    <source>
        <dbReference type="ARBA" id="ARBA00022552"/>
    </source>
</evidence>
<dbReference type="GO" id="GO:0008033">
    <property type="term" value="P:tRNA processing"/>
    <property type="evidence" value="ECO:0007669"/>
    <property type="project" value="UniProtKB-KW"/>
</dbReference>
<comment type="caution">
    <text evidence="12">The sequence shown here is derived from an EMBL/GenBank/DDBJ whole genome shotgun (WGS) entry which is preliminary data.</text>
</comment>
<feature type="domain" description="DRBM" evidence="10">
    <location>
        <begin position="157"/>
        <end position="226"/>
    </location>
</feature>
<keyword evidence="5 9" id="KW-0540">Nuclease</keyword>
<dbReference type="SMART" id="SM00358">
    <property type="entry name" value="DSRM"/>
    <property type="match status" value="1"/>
</dbReference>
<dbReference type="EMBL" id="PEZW01000018">
    <property type="protein sequence ID" value="PIS07570.1"/>
    <property type="molecule type" value="Genomic_DNA"/>
</dbReference>
<accession>A0A2H0W669</accession>
<dbReference type="GO" id="GO:0006364">
    <property type="term" value="P:rRNA processing"/>
    <property type="evidence" value="ECO:0007669"/>
    <property type="project" value="UniProtKB-UniRule"/>
</dbReference>
<comment type="cofactor">
    <cofactor evidence="9">
        <name>Mg(2+)</name>
        <dbReference type="ChEBI" id="CHEBI:18420"/>
    </cofactor>
</comment>
<evidence type="ECO:0000256" key="7">
    <source>
        <dbReference type="ARBA" id="ARBA00022801"/>
    </source>
</evidence>
<dbReference type="InterPro" id="IPR036389">
    <property type="entry name" value="RNase_III_sf"/>
</dbReference>
<dbReference type="GO" id="GO:0005737">
    <property type="term" value="C:cytoplasm"/>
    <property type="evidence" value="ECO:0007669"/>
    <property type="project" value="UniProtKB-SubCell"/>
</dbReference>
<comment type="catalytic activity">
    <reaction evidence="1 9">
        <text>Endonucleolytic cleavage to 5'-phosphomonoester.</text>
        <dbReference type="EC" id="3.1.26.3"/>
    </reaction>
</comment>
<dbReference type="InterPro" id="IPR000999">
    <property type="entry name" value="RNase_III_dom"/>
</dbReference>
<dbReference type="GO" id="GO:0004525">
    <property type="term" value="F:ribonuclease III activity"/>
    <property type="evidence" value="ECO:0007669"/>
    <property type="project" value="UniProtKB-UniRule"/>
</dbReference>
<evidence type="ECO:0000313" key="12">
    <source>
        <dbReference type="EMBL" id="PIS07570.1"/>
    </source>
</evidence>
<comment type="subunit">
    <text evidence="9">Homodimer.</text>
</comment>
<reference evidence="13" key="1">
    <citation type="submission" date="2017-09" db="EMBL/GenBank/DDBJ databases">
        <title>Depth-based differentiation of microbial function through sediment-hosted aquifers and enrichment of novel symbionts in the deep terrestrial subsurface.</title>
        <authorList>
            <person name="Probst A.J."/>
            <person name="Ladd B."/>
            <person name="Jarett J.K."/>
            <person name="Geller-Mcgrath D.E."/>
            <person name="Sieber C.M.K."/>
            <person name="Emerson J.B."/>
            <person name="Anantharaman K."/>
            <person name="Thomas B.C."/>
            <person name="Malmstrom R."/>
            <person name="Stieglmeier M."/>
            <person name="Klingl A."/>
            <person name="Woyke T."/>
            <person name="Ryan C.M."/>
            <person name="Banfield J.F."/>
        </authorList>
    </citation>
    <scope>NUCLEOTIDE SEQUENCE [LARGE SCALE GENOMIC DNA]</scope>
</reference>
<dbReference type="InterPro" id="IPR014720">
    <property type="entry name" value="dsRBD_dom"/>
</dbReference>
<keyword evidence="9" id="KW-0479">Metal-binding</keyword>
<keyword evidence="9" id="KW-0963">Cytoplasm</keyword>
<evidence type="ECO:0000256" key="9">
    <source>
        <dbReference type="HAMAP-Rule" id="MF_00104"/>
    </source>
</evidence>
<feature type="active site" evidence="9">
    <location>
        <position position="48"/>
    </location>
</feature>
<dbReference type="Pfam" id="PF14622">
    <property type="entry name" value="Ribonucleas_3_3"/>
    <property type="match status" value="1"/>
</dbReference>
<dbReference type="InterPro" id="IPR011907">
    <property type="entry name" value="RNase_III"/>
</dbReference>
<dbReference type="CDD" id="cd00593">
    <property type="entry name" value="RIBOc"/>
    <property type="match status" value="1"/>
</dbReference>
<evidence type="ECO:0000256" key="5">
    <source>
        <dbReference type="ARBA" id="ARBA00022722"/>
    </source>
</evidence>
<dbReference type="FunFam" id="1.10.1520.10:FF:000001">
    <property type="entry name" value="Ribonuclease 3"/>
    <property type="match status" value="1"/>
</dbReference>
<sequence>MLEDFEKIIEVKFEDKALLERVFIHRSYLNEHKSSGLEHNERLEFLGDAVLELATTKFLYEKYDRPEGDLTNWRSALVKGESLSVEAKRLGMNPYIKTSRGEAKNTGKARDIILANAFEALIGAIYLDQGFETATKFILKNICYKLDAILNEGLEYDSKSRFQELVQDEIGVTPTYTVVSEVGPDHSKTFTVAANLGGKEVAIGAGPSKQKAQSDAAQKALEKWEEIKTAL</sequence>
<evidence type="ECO:0000259" key="11">
    <source>
        <dbReference type="PROSITE" id="PS50142"/>
    </source>
</evidence>
<dbReference type="Pfam" id="PF00035">
    <property type="entry name" value="dsrm"/>
    <property type="match status" value="1"/>
</dbReference>
<dbReference type="PROSITE" id="PS00517">
    <property type="entry name" value="RNASE_3_1"/>
    <property type="match status" value="1"/>
</dbReference>
<protein>
    <recommendedName>
        <fullName evidence="9">Ribonuclease 3</fullName>
        <ecNumber evidence="9">3.1.26.3</ecNumber>
    </recommendedName>
    <alternativeName>
        <fullName evidence="9">Ribonuclease III</fullName>
        <shortName evidence="9">RNase III</shortName>
    </alternativeName>
</protein>
<dbReference type="SUPFAM" id="SSF69065">
    <property type="entry name" value="RNase III domain-like"/>
    <property type="match status" value="1"/>
</dbReference>
<dbReference type="GO" id="GO:0046872">
    <property type="term" value="F:metal ion binding"/>
    <property type="evidence" value="ECO:0007669"/>
    <property type="project" value="UniProtKB-KW"/>
</dbReference>
<dbReference type="AlphaFoldDB" id="A0A2H0W669"/>
<evidence type="ECO:0000313" key="13">
    <source>
        <dbReference type="Proteomes" id="UP000231382"/>
    </source>
</evidence>
<feature type="domain" description="RNase III" evidence="11">
    <location>
        <begin position="2"/>
        <end position="130"/>
    </location>
</feature>
<dbReference type="HAMAP" id="MF_00104">
    <property type="entry name" value="RNase_III"/>
    <property type="match status" value="1"/>
</dbReference>
<organism evidence="12 13">
    <name type="scientific">Candidatus Berkelbacteria bacterium CG10_big_fil_rev_8_21_14_0_10_43_13</name>
    <dbReference type="NCBI Taxonomy" id="1974514"/>
    <lineage>
        <taxon>Bacteria</taxon>
        <taxon>Candidatus Berkelbacteria</taxon>
    </lineage>
</organism>
<comment type="similarity">
    <text evidence="2">Belongs to the ribonuclease III family.</text>
</comment>
<comment type="function">
    <text evidence="9">Digests double-stranded RNA. Involved in the processing of primary rRNA transcript to yield the immediate precursors to the large and small rRNAs (23S and 16S). Processes some mRNAs, and tRNAs when they are encoded in the rRNA operon. Processes pre-crRNA and tracrRNA of type II CRISPR loci if present in the organism.</text>
</comment>
<gene>
    <name evidence="9 12" type="primary">rnc</name>
    <name evidence="12" type="ORF">COT78_02625</name>
</gene>
<evidence type="ECO:0000256" key="1">
    <source>
        <dbReference type="ARBA" id="ARBA00000109"/>
    </source>
</evidence>
<comment type="subcellular location">
    <subcellularLocation>
        <location evidence="9">Cytoplasm</location>
    </subcellularLocation>
</comment>
<dbReference type="PANTHER" id="PTHR11207:SF0">
    <property type="entry name" value="RIBONUCLEASE 3"/>
    <property type="match status" value="1"/>
</dbReference>
<feature type="active site" evidence="9">
    <location>
        <position position="119"/>
    </location>
</feature>
<keyword evidence="9" id="KW-0460">Magnesium</keyword>
<dbReference type="EC" id="3.1.26.3" evidence="9"/>
<dbReference type="GO" id="GO:0010468">
    <property type="term" value="P:regulation of gene expression"/>
    <property type="evidence" value="ECO:0007669"/>
    <property type="project" value="TreeGrafter"/>
</dbReference>
<dbReference type="GO" id="GO:0006397">
    <property type="term" value="P:mRNA processing"/>
    <property type="evidence" value="ECO:0007669"/>
    <property type="project" value="UniProtKB-UniRule"/>
</dbReference>
<evidence type="ECO:0000256" key="6">
    <source>
        <dbReference type="ARBA" id="ARBA00022759"/>
    </source>
</evidence>
<dbReference type="PANTHER" id="PTHR11207">
    <property type="entry name" value="RIBONUCLEASE III"/>
    <property type="match status" value="1"/>
</dbReference>
<evidence type="ECO:0000256" key="4">
    <source>
        <dbReference type="ARBA" id="ARBA00022664"/>
    </source>
</evidence>
<dbReference type="CDD" id="cd10845">
    <property type="entry name" value="DSRM_RNAse_III_family"/>
    <property type="match status" value="1"/>
</dbReference>
<name>A0A2H0W669_9BACT</name>
<feature type="binding site" evidence="9">
    <location>
        <position position="44"/>
    </location>
    <ligand>
        <name>Mg(2+)</name>
        <dbReference type="ChEBI" id="CHEBI:18420"/>
    </ligand>
</feature>
<dbReference type="Gene3D" id="3.30.160.20">
    <property type="match status" value="1"/>
</dbReference>